<comment type="caution">
    <text evidence="2">The sequence shown here is derived from an EMBL/GenBank/DDBJ whole genome shotgun (WGS) entry which is preliminary data.</text>
</comment>
<gene>
    <name evidence="2" type="ORF">B0A55_04775</name>
</gene>
<feature type="region of interest" description="Disordered" evidence="1">
    <location>
        <begin position="126"/>
        <end position="146"/>
    </location>
</feature>
<feature type="region of interest" description="Disordered" evidence="1">
    <location>
        <begin position="58"/>
        <end position="97"/>
    </location>
</feature>
<reference evidence="2 3" key="1">
    <citation type="submission" date="2017-03" db="EMBL/GenBank/DDBJ databases">
        <title>Genomes of endolithic fungi from Antarctica.</title>
        <authorList>
            <person name="Coleine C."/>
            <person name="Masonjones S."/>
            <person name="Stajich J.E."/>
        </authorList>
    </citation>
    <scope>NUCLEOTIDE SEQUENCE [LARGE SCALE GENOMIC DNA]</scope>
    <source>
        <strain evidence="2 3">CCFEE 5184</strain>
    </source>
</reference>
<evidence type="ECO:0000313" key="2">
    <source>
        <dbReference type="EMBL" id="TKA78245.1"/>
    </source>
</evidence>
<feature type="compositionally biased region" description="Polar residues" evidence="1">
    <location>
        <begin position="126"/>
        <end position="140"/>
    </location>
</feature>
<proteinExistence type="predicted"/>
<dbReference type="InterPro" id="IPR035979">
    <property type="entry name" value="RBD_domain_sf"/>
</dbReference>
<protein>
    <recommendedName>
        <fullName evidence="4">RRM domain-containing protein</fullName>
    </recommendedName>
</protein>
<dbReference type="EMBL" id="NAJQ01000117">
    <property type="protein sequence ID" value="TKA78245.1"/>
    <property type="molecule type" value="Genomic_DNA"/>
</dbReference>
<accession>A0A4U0XTC9</accession>
<dbReference type="SUPFAM" id="SSF54928">
    <property type="entry name" value="RNA-binding domain, RBD"/>
    <property type="match status" value="1"/>
</dbReference>
<sequence length="306" mass="32583">MVGQASLRNRALTPPPSARLAVPAVPAAPVKVKTTRKLPSCNEPPVPFGALLPATTSSTSSTISATAAPPVLGGRGITGTSSSLPGTSSLPPGSLGSPQTFIRSEMALVKKFGYKSREIDSGNAAWETTTGGRASTTRNAGTAAVSAPPNSLRAAATRLLLSTMPTTWVDDIGPQLPIAMPATLTAQYFREELEEARVHYPADYCLLIGNLSREYSALELTFEVLDIFSRYGQVYGAIYHTIHNGQVRPYAVLQFIDYFESLAAQLNLMAPDPRGHQIAGRIIRTQRTSAHRAIIAFYLGNATPCT</sequence>
<dbReference type="CDD" id="cd00590">
    <property type="entry name" value="RRM_SF"/>
    <property type="match status" value="1"/>
</dbReference>
<feature type="compositionally biased region" description="Low complexity" evidence="1">
    <location>
        <begin position="78"/>
        <end position="97"/>
    </location>
</feature>
<feature type="compositionally biased region" description="Low complexity" evidence="1">
    <location>
        <begin position="58"/>
        <end position="70"/>
    </location>
</feature>
<keyword evidence="3" id="KW-1185">Reference proteome</keyword>
<dbReference type="Proteomes" id="UP000309340">
    <property type="component" value="Unassembled WGS sequence"/>
</dbReference>
<dbReference type="AlphaFoldDB" id="A0A4U0XTC9"/>
<evidence type="ECO:0000256" key="1">
    <source>
        <dbReference type="SAM" id="MobiDB-lite"/>
    </source>
</evidence>
<name>A0A4U0XTC9_9PEZI</name>
<evidence type="ECO:0000313" key="3">
    <source>
        <dbReference type="Proteomes" id="UP000309340"/>
    </source>
</evidence>
<dbReference type="GO" id="GO:0003676">
    <property type="term" value="F:nucleic acid binding"/>
    <property type="evidence" value="ECO:0007669"/>
    <property type="project" value="InterPro"/>
</dbReference>
<organism evidence="2 3">
    <name type="scientific">Friedmanniomyces simplex</name>
    <dbReference type="NCBI Taxonomy" id="329884"/>
    <lineage>
        <taxon>Eukaryota</taxon>
        <taxon>Fungi</taxon>
        <taxon>Dikarya</taxon>
        <taxon>Ascomycota</taxon>
        <taxon>Pezizomycotina</taxon>
        <taxon>Dothideomycetes</taxon>
        <taxon>Dothideomycetidae</taxon>
        <taxon>Mycosphaerellales</taxon>
        <taxon>Teratosphaeriaceae</taxon>
        <taxon>Friedmanniomyces</taxon>
    </lineage>
</organism>
<evidence type="ECO:0008006" key="4">
    <source>
        <dbReference type="Google" id="ProtNLM"/>
    </source>
</evidence>